<dbReference type="FunFam" id="1.10.3060.10:FF:000003">
    <property type="entry name" value="Protein translocase subunit SecA"/>
    <property type="match status" value="1"/>
</dbReference>
<dbReference type="EMBL" id="BMGH01000001">
    <property type="protein sequence ID" value="GGD04616.1"/>
    <property type="molecule type" value="Genomic_DNA"/>
</dbReference>
<dbReference type="InterPro" id="IPR004027">
    <property type="entry name" value="SEC_C_motif"/>
</dbReference>
<keyword evidence="21" id="KW-1185">Reference proteome</keyword>
<dbReference type="RefSeq" id="WP_188160349.1">
    <property type="nucleotide sequence ID" value="NZ_BMGH01000001.1"/>
</dbReference>
<dbReference type="NCBIfam" id="TIGR00963">
    <property type="entry name" value="secA"/>
    <property type="match status" value="1"/>
</dbReference>
<dbReference type="PANTHER" id="PTHR30612:SF0">
    <property type="entry name" value="CHLOROPLAST PROTEIN-TRANSPORTING ATPASE"/>
    <property type="match status" value="1"/>
</dbReference>
<gene>
    <name evidence="15 20" type="primary">secA</name>
    <name evidence="20" type="ORF">GCM10011342_11990</name>
</gene>
<feature type="domain" description="SecA family profile" evidence="19">
    <location>
        <begin position="4"/>
        <end position="656"/>
    </location>
</feature>
<feature type="domain" description="Helicase ATP-binding" evidence="18">
    <location>
        <begin position="90"/>
        <end position="248"/>
    </location>
</feature>
<dbReference type="FunFam" id="3.40.50.300:FF:000113">
    <property type="entry name" value="Preprotein translocase subunit SecA"/>
    <property type="match status" value="1"/>
</dbReference>
<feature type="binding site" evidence="15">
    <location>
        <position position="544"/>
    </location>
    <ligand>
        <name>ATP</name>
        <dbReference type="ChEBI" id="CHEBI:30616"/>
    </ligand>
</feature>
<comment type="cofactor">
    <cofactor evidence="1">
        <name>Zn(2+)</name>
        <dbReference type="ChEBI" id="CHEBI:29105"/>
    </cofactor>
</comment>
<dbReference type="GO" id="GO:0065002">
    <property type="term" value="P:intracellular protein transmembrane transport"/>
    <property type="evidence" value="ECO:0007669"/>
    <property type="project" value="UniProtKB-UniRule"/>
</dbReference>
<dbReference type="PRINTS" id="PR00906">
    <property type="entry name" value="SECA"/>
</dbReference>
<evidence type="ECO:0000256" key="5">
    <source>
        <dbReference type="ARBA" id="ARBA00022490"/>
    </source>
</evidence>
<keyword evidence="7" id="KW-0479">Metal-binding</keyword>
<feature type="compositionally biased region" description="Gly residues" evidence="17">
    <location>
        <begin position="925"/>
        <end position="934"/>
    </location>
</feature>
<dbReference type="InterPro" id="IPR036670">
    <property type="entry name" value="SecA_X-link_sf"/>
</dbReference>
<sequence>MAILDIAKKVFGSSTERRLRPLYRKVEQINQMEPEISALSDAQLKEKTEEFRKRHADGETLKSLQIEAFAVAREAAKRALGMRPFDVQLLGGMVLHNGDIAEMKTGEGKTLVATLPAYLNALTGKGVHIVTVNDYLAKRDAEWMGRVFAQLGLTTGVIHNELNDQKRRDAYACDVTYATNNELGFDYLRDNMKSSLEEMVQRGHHYAIVDEVDSILIDEARTPLIISGPTDDKSELYKKINEIIPKLEEQDYEIDEKQRQVTLTEDGNEHIEDLLREAELIEGDYLYDAQNVTVVHHVQNALRAHKMFTKDKDYIVKNNKVVIIDEFTGRMMEGRRWSDGLHQAVEAKEEVDIQPENVTLASITFQNYFRLYDRLSGMTGTALTEESEFADIYQLNVVEVPTNKPIARDDMDDELYITAEEKHKAIVRQIIDCVDRGQPVLVGTASIEKSELISQLLSNKKFFKQLAKDTLRYLDDLKEGKHDTEIAEVKRMSKIYEDYSRRPVPIPHNVLNARFHEQEAEIIAQAGVPGAVTIATNMAGRGTDIQLGGSVDMELIKQLEENDDEETIARKRAEIAAHIKEQKQKALDAGGLYVLATERHESRRIDNQLRGRSGRQGDPGATKFYLSLEDDLMRIFGTGMENMLKRFGIKPDESIEHPWFSKAVERAQRKIEQRNFDIRKNVLKYDDVINDQRKAIFEQRIEFMSSESVNDIIDDMRVQLVQDLVGAHIPPNSYAERWDIAGLDKELKELFLTEFPVHDWAAEEGVADTEILDRLLDSTAEIYRKKEEDLVAIANEKGLTDPDNMMRRVEKSILLRTIDNNWRDHIQQIDHLRSIVSFRALGQRDPLNEFKTESFTLFELLLDGLRRDVTASLMGIQIQVRENASSGPAQTDQARKMLEQLAARRKLDASKLQATHIDASTGENDAGGPGGGNPDGPRHFPTYGKALAQAPSVARQGAAEFDPKDPETWGRVSRNAPCPCGSGNKFKHCHGKTA</sequence>
<dbReference type="InterPro" id="IPR036266">
    <property type="entry name" value="SecA_Wing/Scaffold_sf"/>
</dbReference>
<reference evidence="20" key="2">
    <citation type="submission" date="2020-09" db="EMBL/GenBank/DDBJ databases">
        <authorList>
            <person name="Sun Q."/>
            <person name="Zhou Y."/>
        </authorList>
    </citation>
    <scope>NUCLEOTIDE SEQUENCE</scope>
    <source>
        <strain evidence="20">CGMCC 1.12921</strain>
    </source>
</reference>
<feature type="region of interest" description="Disordered" evidence="17">
    <location>
        <begin position="917"/>
        <end position="994"/>
    </location>
</feature>
<keyword evidence="5 15" id="KW-0963">Cytoplasm</keyword>
<dbReference type="Pfam" id="PF02810">
    <property type="entry name" value="SEC-C"/>
    <property type="match status" value="1"/>
</dbReference>
<dbReference type="FunFam" id="3.90.1440.10:FF:000001">
    <property type="entry name" value="Preprotein translocase subunit SecA"/>
    <property type="match status" value="1"/>
</dbReference>
<feature type="binding site" evidence="15">
    <location>
        <begin position="106"/>
        <end position="110"/>
    </location>
    <ligand>
        <name>ATP</name>
        <dbReference type="ChEBI" id="CHEBI:30616"/>
    </ligand>
</feature>
<dbReference type="SMART" id="SM00958">
    <property type="entry name" value="SecA_PP_bind"/>
    <property type="match status" value="1"/>
</dbReference>
<dbReference type="GO" id="GO:0031522">
    <property type="term" value="C:cell envelope Sec protein transport complex"/>
    <property type="evidence" value="ECO:0007669"/>
    <property type="project" value="TreeGrafter"/>
</dbReference>
<dbReference type="Proteomes" id="UP000613582">
    <property type="component" value="Unassembled WGS sequence"/>
</dbReference>
<dbReference type="AlphaFoldDB" id="A0A8J2V7B5"/>
<feature type="binding site" evidence="15">
    <location>
        <position position="88"/>
    </location>
    <ligand>
        <name>ATP</name>
        <dbReference type="ChEBI" id="CHEBI:30616"/>
    </ligand>
</feature>
<evidence type="ECO:0000256" key="10">
    <source>
        <dbReference type="ARBA" id="ARBA00022840"/>
    </source>
</evidence>
<keyword evidence="10 15" id="KW-0067">ATP-binding</keyword>
<evidence type="ECO:0000256" key="7">
    <source>
        <dbReference type="ARBA" id="ARBA00022723"/>
    </source>
</evidence>
<keyword evidence="11 15" id="KW-0653">Protein transport</keyword>
<keyword evidence="6" id="KW-0997">Cell inner membrane</keyword>
<keyword evidence="8 15" id="KW-0547">Nucleotide-binding</keyword>
<dbReference type="GO" id="GO:0005524">
    <property type="term" value="F:ATP binding"/>
    <property type="evidence" value="ECO:0007669"/>
    <property type="project" value="UniProtKB-UniRule"/>
</dbReference>
<dbReference type="InterPro" id="IPR044722">
    <property type="entry name" value="SecA_SF2_C"/>
</dbReference>
<evidence type="ECO:0000256" key="3">
    <source>
        <dbReference type="ARBA" id="ARBA00022448"/>
    </source>
</evidence>
<keyword evidence="3 15" id="KW-0813">Transport</keyword>
<dbReference type="Gene3D" id="1.10.3060.10">
    <property type="entry name" value="Helical scaffold and wing domains of SecA"/>
    <property type="match status" value="1"/>
</dbReference>
<dbReference type="InterPro" id="IPR027417">
    <property type="entry name" value="P-loop_NTPase"/>
</dbReference>
<dbReference type="Gene3D" id="3.10.450.50">
    <property type="match status" value="1"/>
</dbReference>
<keyword evidence="12 15" id="KW-1278">Translocase</keyword>
<reference evidence="20" key="1">
    <citation type="journal article" date="2014" name="Int. J. Syst. Evol. Microbiol.">
        <title>Complete genome sequence of Corynebacterium casei LMG S-19264T (=DSM 44701T), isolated from a smear-ripened cheese.</title>
        <authorList>
            <consortium name="US DOE Joint Genome Institute (JGI-PGF)"/>
            <person name="Walter F."/>
            <person name="Albersmeier A."/>
            <person name="Kalinowski J."/>
            <person name="Ruckert C."/>
        </authorList>
    </citation>
    <scope>NUCLEOTIDE SEQUENCE</scope>
    <source>
        <strain evidence="20">CGMCC 1.12921</strain>
    </source>
</reference>
<dbReference type="GO" id="GO:0005886">
    <property type="term" value="C:plasma membrane"/>
    <property type="evidence" value="ECO:0007669"/>
    <property type="project" value="UniProtKB-SubCell"/>
</dbReference>
<keyword evidence="14 15" id="KW-0472">Membrane</keyword>
<dbReference type="GO" id="GO:0008564">
    <property type="term" value="F:protein-exporting ATPase activity"/>
    <property type="evidence" value="ECO:0007669"/>
    <property type="project" value="UniProtKB-EC"/>
</dbReference>
<proteinExistence type="inferred from homology"/>
<dbReference type="PROSITE" id="PS51192">
    <property type="entry name" value="HELICASE_ATP_BIND_1"/>
    <property type="match status" value="1"/>
</dbReference>
<dbReference type="InterPro" id="IPR011116">
    <property type="entry name" value="SecA_Wing/Scaffold"/>
</dbReference>
<evidence type="ECO:0000256" key="8">
    <source>
        <dbReference type="ARBA" id="ARBA00022741"/>
    </source>
</evidence>
<dbReference type="CDD" id="cd17928">
    <property type="entry name" value="DEXDc_SecA"/>
    <property type="match status" value="1"/>
</dbReference>
<accession>A0A8J2V7B5</accession>
<comment type="similarity">
    <text evidence="2 15 16">Belongs to the SecA family.</text>
</comment>
<comment type="subunit">
    <text evidence="15">Monomer and homodimer. Part of the essential Sec protein translocation apparatus which comprises SecA, SecYEG and auxiliary proteins SecDF-YajC and YidC.</text>
</comment>
<evidence type="ECO:0000256" key="12">
    <source>
        <dbReference type="ARBA" id="ARBA00022967"/>
    </source>
</evidence>
<evidence type="ECO:0000259" key="18">
    <source>
        <dbReference type="PROSITE" id="PS51192"/>
    </source>
</evidence>
<dbReference type="Gene3D" id="3.90.1440.10">
    <property type="entry name" value="SecA, preprotein cross-linking domain"/>
    <property type="match status" value="1"/>
</dbReference>
<dbReference type="SUPFAM" id="SSF81886">
    <property type="entry name" value="Helical scaffold and wing domains of SecA"/>
    <property type="match status" value="1"/>
</dbReference>
<comment type="subcellular location">
    <subcellularLocation>
        <location evidence="15">Cell membrane</location>
        <topology evidence="15">Peripheral membrane protein</topology>
        <orientation evidence="15">Cytoplasmic side</orientation>
    </subcellularLocation>
    <subcellularLocation>
        <location evidence="15">Cytoplasm</location>
    </subcellularLocation>
    <text evidence="15">Distribution is 50-50.</text>
</comment>
<dbReference type="InterPro" id="IPR014018">
    <property type="entry name" value="SecA_motor_DEAD"/>
</dbReference>
<dbReference type="InterPro" id="IPR020937">
    <property type="entry name" value="SecA_CS"/>
</dbReference>
<dbReference type="PROSITE" id="PS51196">
    <property type="entry name" value="SECA_MOTOR_DEAD"/>
    <property type="match status" value="1"/>
</dbReference>
<comment type="caution">
    <text evidence="20">The sequence shown here is derived from an EMBL/GenBank/DDBJ whole genome shotgun (WGS) entry which is preliminary data.</text>
</comment>
<dbReference type="GO" id="GO:0043952">
    <property type="term" value="P:protein transport by the Sec complex"/>
    <property type="evidence" value="ECO:0007669"/>
    <property type="project" value="UniProtKB-ARBA"/>
</dbReference>
<dbReference type="InterPro" id="IPR014001">
    <property type="entry name" value="Helicase_ATP-bd"/>
</dbReference>
<feature type="compositionally biased region" description="Basic residues" evidence="17">
    <location>
        <begin position="985"/>
        <end position="994"/>
    </location>
</feature>
<evidence type="ECO:0000256" key="15">
    <source>
        <dbReference type="HAMAP-Rule" id="MF_01382"/>
    </source>
</evidence>
<evidence type="ECO:0000256" key="6">
    <source>
        <dbReference type="ARBA" id="ARBA00022519"/>
    </source>
</evidence>
<evidence type="ECO:0000256" key="13">
    <source>
        <dbReference type="ARBA" id="ARBA00023010"/>
    </source>
</evidence>
<evidence type="ECO:0000256" key="14">
    <source>
        <dbReference type="ARBA" id="ARBA00023136"/>
    </source>
</evidence>
<dbReference type="GO" id="GO:0005829">
    <property type="term" value="C:cytosol"/>
    <property type="evidence" value="ECO:0007669"/>
    <property type="project" value="TreeGrafter"/>
</dbReference>
<evidence type="ECO:0000256" key="11">
    <source>
        <dbReference type="ARBA" id="ARBA00022927"/>
    </source>
</evidence>
<dbReference type="FunFam" id="3.40.50.300:FF:000334">
    <property type="entry name" value="Protein translocase subunit SecA"/>
    <property type="match status" value="1"/>
</dbReference>
<dbReference type="Pfam" id="PF07516">
    <property type="entry name" value="SecA_SW"/>
    <property type="match status" value="1"/>
</dbReference>
<dbReference type="Pfam" id="PF07517">
    <property type="entry name" value="SecA_DEAD"/>
    <property type="match status" value="1"/>
</dbReference>
<evidence type="ECO:0000256" key="9">
    <source>
        <dbReference type="ARBA" id="ARBA00022833"/>
    </source>
</evidence>
<dbReference type="SUPFAM" id="SSF81767">
    <property type="entry name" value="Pre-protein crosslinking domain of SecA"/>
    <property type="match status" value="1"/>
</dbReference>
<evidence type="ECO:0000256" key="4">
    <source>
        <dbReference type="ARBA" id="ARBA00022475"/>
    </source>
</evidence>
<dbReference type="GO" id="GO:0006605">
    <property type="term" value="P:protein targeting"/>
    <property type="evidence" value="ECO:0007669"/>
    <property type="project" value="UniProtKB-UniRule"/>
</dbReference>
<keyword evidence="9" id="KW-0862">Zinc</keyword>
<dbReference type="SUPFAM" id="SSF52540">
    <property type="entry name" value="P-loop containing nucleoside triphosphate hydrolases"/>
    <property type="match status" value="2"/>
</dbReference>
<keyword evidence="4 15" id="KW-1003">Cell membrane</keyword>
<evidence type="ECO:0000256" key="2">
    <source>
        <dbReference type="ARBA" id="ARBA00007650"/>
    </source>
</evidence>
<dbReference type="Pfam" id="PF01043">
    <property type="entry name" value="SecA_PP_bind"/>
    <property type="match status" value="1"/>
</dbReference>
<evidence type="ECO:0000259" key="19">
    <source>
        <dbReference type="PROSITE" id="PS51196"/>
    </source>
</evidence>
<evidence type="ECO:0000313" key="21">
    <source>
        <dbReference type="Proteomes" id="UP000613582"/>
    </source>
</evidence>
<dbReference type="InterPro" id="IPR011115">
    <property type="entry name" value="SecA_DEAD"/>
</dbReference>
<dbReference type="EC" id="7.4.2.8" evidence="15"/>
<dbReference type="CDD" id="cd18803">
    <property type="entry name" value="SF2_C_secA"/>
    <property type="match status" value="1"/>
</dbReference>
<evidence type="ECO:0000313" key="20">
    <source>
        <dbReference type="EMBL" id="GGD04616.1"/>
    </source>
</evidence>
<dbReference type="NCBIfam" id="NF009538">
    <property type="entry name" value="PRK12904.1"/>
    <property type="match status" value="1"/>
</dbReference>
<evidence type="ECO:0000256" key="16">
    <source>
        <dbReference type="RuleBase" id="RU003874"/>
    </source>
</evidence>
<protein>
    <recommendedName>
        <fullName evidence="15 16">Protein translocase subunit SecA</fullName>
        <ecNumber evidence="15">7.4.2.8</ecNumber>
    </recommendedName>
</protein>
<dbReference type="Pfam" id="PF21090">
    <property type="entry name" value="P-loop_SecA"/>
    <property type="match status" value="1"/>
</dbReference>
<organism evidence="20 21">
    <name type="scientific">Aquisalinus flavus</name>
    <dbReference type="NCBI Taxonomy" id="1526572"/>
    <lineage>
        <taxon>Bacteria</taxon>
        <taxon>Pseudomonadati</taxon>
        <taxon>Pseudomonadota</taxon>
        <taxon>Alphaproteobacteria</taxon>
        <taxon>Parvularculales</taxon>
        <taxon>Parvularculaceae</taxon>
        <taxon>Aquisalinus</taxon>
    </lineage>
</organism>
<keyword evidence="13 15" id="KW-0811">Translocation</keyword>
<dbReference type="PANTHER" id="PTHR30612">
    <property type="entry name" value="SECA INNER MEMBRANE COMPONENT OF SEC PROTEIN SECRETION SYSTEM"/>
    <property type="match status" value="1"/>
</dbReference>
<name>A0A8J2V7B5_9PROT</name>
<dbReference type="InterPro" id="IPR011130">
    <property type="entry name" value="SecA_preprotein_X-link_dom"/>
</dbReference>
<dbReference type="GO" id="GO:0046872">
    <property type="term" value="F:metal ion binding"/>
    <property type="evidence" value="ECO:0007669"/>
    <property type="project" value="UniProtKB-KW"/>
</dbReference>
<comment type="catalytic activity">
    <reaction evidence="15">
        <text>ATP + H2O + cellular proteinSide 1 = ADP + phosphate + cellular proteinSide 2.</text>
        <dbReference type="EC" id="7.4.2.8"/>
    </reaction>
</comment>
<dbReference type="GO" id="GO:0017038">
    <property type="term" value="P:protein import"/>
    <property type="evidence" value="ECO:0007669"/>
    <property type="project" value="InterPro"/>
</dbReference>
<evidence type="ECO:0000256" key="17">
    <source>
        <dbReference type="SAM" id="MobiDB-lite"/>
    </source>
</evidence>
<evidence type="ECO:0000256" key="1">
    <source>
        <dbReference type="ARBA" id="ARBA00001947"/>
    </source>
</evidence>
<dbReference type="HAMAP" id="MF_01382">
    <property type="entry name" value="SecA"/>
    <property type="match status" value="1"/>
</dbReference>
<dbReference type="InterPro" id="IPR000185">
    <property type="entry name" value="SecA"/>
</dbReference>
<comment type="function">
    <text evidence="15">Part of the Sec protein translocase complex. Interacts with the SecYEG preprotein conducting channel. Has a central role in coupling the hydrolysis of ATP to the transfer of proteins into and across the cell membrane, serving both as a receptor for the preprotein-SecB complex and as an ATP-driven molecular motor driving the stepwise translocation of polypeptide chains across the membrane.</text>
</comment>
<dbReference type="Gene3D" id="3.40.50.300">
    <property type="entry name" value="P-loop containing nucleotide triphosphate hydrolases"/>
    <property type="match status" value="2"/>
</dbReference>
<dbReference type="PROSITE" id="PS01312">
    <property type="entry name" value="SECA"/>
    <property type="match status" value="1"/>
</dbReference>
<dbReference type="SMART" id="SM00957">
    <property type="entry name" value="SecA_DEAD"/>
    <property type="match status" value="1"/>
</dbReference>